<dbReference type="Proteomes" id="UP000596742">
    <property type="component" value="Unassembled WGS sequence"/>
</dbReference>
<comment type="caution">
    <text evidence="2">The sequence shown here is derived from an EMBL/GenBank/DDBJ whole genome shotgun (WGS) entry which is preliminary data.</text>
</comment>
<feature type="compositionally biased region" description="Basic residues" evidence="1">
    <location>
        <begin position="1"/>
        <end position="10"/>
    </location>
</feature>
<evidence type="ECO:0000313" key="2">
    <source>
        <dbReference type="EMBL" id="VDI83931.1"/>
    </source>
</evidence>
<protein>
    <recommendedName>
        <fullName evidence="4">C3H1-type domain-containing protein</fullName>
    </recommendedName>
</protein>
<evidence type="ECO:0008006" key="4">
    <source>
        <dbReference type="Google" id="ProtNLM"/>
    </source>
</evidence>
<keyword evidence="3" id="KW-1185">Reference proteome</keyword>
<proteinExistence type="predicted"/>
<evidence type="ECO:0000313" key="3">
    <source>
        <dbReference type="Proteomes" id="UP000596742"/>
    </source>
</evidence>
<reference evidence="2" key="1">
    <citation type="submission" date="2018-11" db="EMBL/GenBank/DDBJ databases">
        <authorList>
            <person name="Alioto T."/>
            <person name="Alioto T."/>
        </authorList>
    </citation>
    <scope>NUCLEOTIDE SEQUENCE</scope>
</reference>
<gene>
    <name evidence="2" type="ORF">MGAL_10B034167</name>
</gene>
<evidence type="ECO:0000256" key="1">
    <source>
        <dbReference type="SAM" id="MobiDB-lite"/>
    </source>
</evidence>
<name>A0A8B6HU00_MYTGA</name>
<dbReference type="EMBL" id="UYJE01010513">
    <property type="protein sequence ID" value="VDI83931.1"/>
    <property type="molecule type" value="Genomic_DNA"/>
</dbReference>
<dbReference type="PANTHER" id="PTHR35558">
    <property type="entry name" value="SGNH_HYDRO DOMAIN-CONTAINING PROTEIN"/>
    <property type="match status" value="1"/>
</dbReference>
<dbReference type="AlphaFoldDB" id="A0A8B6HU00"/>
<organism evidence="2 3">
    <name type="scientific">Mytilus galloprovincialis</name>
    <name type="common">Mediterranean mussel</name>
    <dbReference type="NCBI Taxonomy" id="29158"/>
    <lineage>
        <taxon>Eukaryota</taxon>
        <taxon>Metazoa</taxon>
        <taxon>Spiralia</taxon>
        <taxon>Lophotrochozoa</taxon>
        <taxon>Mollusca</taxon>
        <taxon>Bivalvia</taxon>
        <taxon>Autobranchia</taxon>
        <taxon>Pteriomorphia</taxon>
        <taxon>Mytilida</taxon>
        <taxon>Mytiloidea</taxon>
        <taxon>Mytilidae</taxon>
        <taxon>Mytilinae</taxon>
        <taxon>Mytilus</taxon>
    </lineage>
</organism>
<dbReference type="PANTHER" id="PTHR35558:SF1">
    <property type="entry name" value="ENDONUCLEASE_EXONUCLEASE_PHOSPHATASE DOMAIN-CONTAINING PROTEIN"/>
    <property type="match status" value="1"/>
</dbReference>
<accession>A0A8B6HU00</accession>
<dbReference type="OrthoDB" id="6154904at2759"/>
<feature type="region of interest" description="Disordered" evidence="1">
    <location>
        <begin position="1"/>
        <end position="34"/>
    </location>
</feature>
<sequence length="557" mass="63193">MPRIGRRRNGNGRARVPVVEAQPPERRRGRRNRAVAAPGIQDVGAVVGEVQAPLPLPIQAPLPIERQPALQGPVTPALNVQAPFAQVEIPAPVPMPNQNGEINNDPMLIPNQSECDVYVSQNLKEKIWNREYIDLSLLLYQNFISQIDRPQNVISYDNAAGSLVITSNKNSKVKSIQNIESWTDAFINYMKIFIQRFPNLANELTTYMSIIRGTQVSFEKIYCYDQQFRLRMANNPTRSWSSIDGILWYTVIANGEPEGNTIQQTSVGNRPCYDYNFKGACHRQNCFYTHLCMKCGMAHPFAGCPQQANSNQAYARAQNAARGTYQNTVRVARNFAPRTQTHFQRGSEIRIKDLDLEEADSLPFEWPHHTHLTINFLYFSESLINPLDIWCLGFTPINVTELNKLLFNYPNQHDAMILYKGFSEGFRLNYFGPRCRIESKNLHSVIQNPWVAWEKVMSEVKNGRIAGPFLTRPISNLRCSPIGVIPKKTGGFRLITHLSFPPNLSVNDFIDEKFTTVKYSSFDNAIDLIKRLGSNVEIGKKDIKSAFRLLKIYPGGL</sequence>